<keyword evidence="2" id="KW-0472">Membrane</keyword>
<feature type="compositionally biased region" description="Basic and acidic residues" evidence="1">
    <location>
        <begin position="257"/>
        <end position="287"/>
    </location>
</feature>
<feature type="transmembrane region" description="Helical" evidence="2">
    <location>
        <begin position="69"/>
        <end position="88"/>
    </location>
</feature>
<organism evidence="3 4">
    <name type="scientific">Haloarcula quadrata</name>
    <dbReference type="NCBI Taxonomy" id="182779"/>
    <lineage>
        <taxon>Archaea</taxon>
        <taxon>Methanobacteriati</taxon>
        <taxon>Methanobacteriota</taxon>
        <taxon>Stenosarchaea group</taxon>
        <taxon>Halobacteria</taxon>
        <taxon>Halobacteriales</taxon>
        <taxon>Haloarculaceae</taxon>
        <taxon>Haloarcula</taxon>
    </lineage>
</organism>
<keyword evidence="2" id="KW-0812">Transmembrane</keyword>
<keyword evidence="2" id="KW-1133">Transmembrane helix</keyword>
<dbReference type="AlphaFoldDB" id="A0A495R8E7"/>
<feature type="transmembrane region" description="Helical" evidence="2">
    <location>
        <begin position="37"/>
        <end position="57"/>
    </location>
</feature>
<feature type="region of interest" description="Disordered" evidence="1">
    <location>
        <begin position="257"/>
        <end position="299"/>
    </location>
</feature>
<evidence type="ECO:0000313" key="3">
    <source>
        <dbReference type="EMBL" id="RKS83480.1"/>
    </source>
</evidence>
<dbReference type="EMBL" id="RBWW01000001">
    <property type="protein sequence ID" value="RKS83480.1"/>
    <property type="molecule type" value="Genomic_DNA"/>
</dbReference>
<evidence type="ECO:0000256" key="1">
    <source>
        <dbReference type="SAM" id="MobiDB-lite"/>
    </source>
</evidence>
<name>A0A495R8E7_9EURY</name>
<gene>
    <name evidence="3" type="ORF">BDK61_2865</name>
</gene>
<dbReference type="Proteomes" id="UP000268233">
    <property type="component" value="Unassembled WGS sequence"/>
</dbReference>
<reference evidence="3 4" key="1">
    <citation type="submission" date="2018-10" db="EMBL/GenBank/DDBJ databases">
        <title>Genomic Encyclopedia of Archaeal and Bacterial Type Strains, Phase II (KMG-II): from individual species to whole genera.</title>
        <authorList>
            <person name="Goeker M."/>
        </authorList>
    </citation>
    <scope>NUCLEOTIDE SEQUENCE [LARGE SCALE GENOMIC DNA]</scope>
    <source>
        <strain evidence="3 4">DSM 11927</strain>
    </source>
</reference>
<proteinExistence type="predicted"/>
<evidence type="ECO:0000256" key="2">
    <source>
        <dbReference type="SAM" id="Phobius"/>
    </source>
</evidence>
<evidence type="ECO:0000313" key="4">
    <source>
        <dbReference type="Proteomes" id="UP000268233"/>
    </source>
</evidence>
<sequence length="299" mass="33795">MSETNNNLKGTVQENKNTDQSSSAKTLLFSLIQSRDIYLVIGLVLGLHLLGIIDVPFVSELENMPYYDAIVTVIVAVLVSITTVWGRVRAIIDEIYSKEWAHVAYVDATGEDFGVWKTDPETISKLNEHVRIEGSESLSQYREGIDVAGRRYALVQDLRKNDDPEDEADWVLTETQGFEDIADHDQIIADKTTLKDWVDTVLPEAEKGRKLRKNMPMIKQKIRIEEAKEIAIGLSRALSGSSVEGVLSDMISTYENKEQTLEDKLSKQKELDELREMAESQEPRDFDNIDTSTEEGGRR</sequence>
<comment type="caution">
    <text evidence="3">The sequence shown here is derived from an EMBL/GenBank/DDBJ whole genome shotgun (WGS) entry which is preliminary data.</text>
</comment>
<keyword evidence="4" id="KW-1185">Reference proteome</keyword>
<accession>A0A495R8E7</accession>
<protein>
    <submittedName>
        <fullName evidence="3">Uncharacterized protein</fullName>
    </submittedName>
</protein>
<dbReference type="RefSeq" id="WP_148709142.1">
    <property type="nucleotide sequence ID" value="NZ_RBWW01000001.1"/>
</dbReference>